<comment type="caution">
    <text evidence="1">The sequence shown here is derived from an EMBL/GenBank/DDBJ whole genome shotgun (WGS) entry which is preliminary data.</text>
</comment>
<keyword evidence="2" id="KW-1185">Reference proteome</keyword>
<evidence type="ECO:0000313" key="1">
    <source>
        <dbReference type="EMBL" id="GIZ03942.1"/>
    </source>
</evidence>
<gene>
    <name evidence="1" type="ORF">CEXT_446481</name>
</gene>
<proteinExistence type="predicted"/>
<evidence type="ECO:0000313" key="2">
    <source>
        <dbReference type="Proteomes" id="UP001054945"/>
    </source>
</evidence>
<protein>
    <submittedName>
        <fullName evidence="1">Uncharacterized protein</fullName>
    </submittedName>
</protein>
<dbReference type="EMBL" id="BPLR01001670">
    <property type="protein sequence ID" value="GIZ03942.1"/>
    <property type="molecule type" value="Genomic_DNA"/>
</dbReference>
<name>A0AAV4Y9M9_CAEEX</name>
<accession>A0AAV4Y9M9</accession>
<sequence length="151" mass="17180">MDHSLRNVQVVISPMMTFVASDNCNAKLHFSLWCSIKEDAATGRHFLQPKESGQTRLEILCLSFLMKVCCPQIYFPTKSRQNRVALLTCLITAFVFADRPAKCAGGYISNDDFRGQCQLQYQVAFLIWCGIKEDAATGRDFLRQKESEETR</sequence>
<reference evidence="1 2" key="1">
    <citation type="submission" date="2021-06" db="EMBL/GenBank/DDBJ databases">
        <title>Caerostris extrusa draft genome.</title>
        <authorList>
            <person name="Kono N."/>
            <person name="Arakawa K."/>
        </authorList>
    </citation>
    <scope>NUCLEOTIDE SEQUENCE [LARGE SCALE GENOMIC DNA]</scope>
</reference>
<organism evidence="1 2">
    <name type="scientific">Caerostris extrusa</name>
    <name type="common">Bark spider</name>
    <name type="synonym">Caerostris bankana</name>
    <dbReference type="NCBI Taxonomy" id="172846"/>
    <lineage>
        <taxon>Eukaryota</taxon>
        <taxon>Metazoa</taxon>
        <taxon>Ecdysozoa</taxon>
        <taxon>Arthropoda</taxon>
        <taxon>Chelicerata</taxon>
        <taxon>Arachnida</taxon>
        <taxon>Araneae</taxon>
        <taxon>Araneomorphae</taxon>
        <taxon>Entelegynae</taxon>
        <taxon>Araneoidea</taxon>
        <taxon>Araneidae</taxon>
        <taxon>Caerostris</taxon>
    </lineage>
</organism>
<dbReference type="Proteomes" id="UP001054945">
    <property type="component" value="Unassembled WGS sequence"/>
</dbReference>
<dbReference type="AlphaFoldDB" id="A0AAV4Y9M9"/>